<gene>
    <name evidence="3" type="ORF">SAMN05444141_11163</name>
</gene>
<dbReference type="Gene3D" id="1.20.58.430">
    <property type="entry name" value="Type IV secretion system, VirB5-domain"/>
    <property type="match status" value="1"/>
</dbReference>
<dbReference type="InterPro" id="IPR023220">
    <property type="entry name" value="T4SS_VirB5-domain"/>
</dbReference>
<feature type="chain" id="PRO_5010282402" description="Type IV secretion system protein VirB5" evidence="2">
    <location>
        <begin position="26"/>
        <end position="259"/>
    </location>
</feature>
<organism evidence="3 4">
    <name type="scientific">Pseudovibrio denitrificans</name>
    <dbReference type="NCBI Taxonomy" id="258256"/>
    <lineage>
        <taxon>Bacteria</taxon>
        <taxon>Pseudomonadati</taxon>
        <taxon>Pseudomonadota</taxon>
        <taxon>Alphaproteobacteria</taxon>
        <taxon>Hyphomicrobiales</taxon>
        <taxon>Stappiaceae</taxon>
        <taxon>Pseudovibrio</taxon>
    </lineage>
</organism>
<feature type="signal peptide" evidence="2">
    <location>
        <begin position="1"/>
        <end position="25"/>
    </location>
</feature>
<reference evidence="4" key="1">
    <citation type="submission" date="2016-10" db="EMBL/GenBank/DDBJ databases">
        <authorList>
            <person name="Varghese N."/>
            <person name="Submissions S."/>
        </authorList>
    </citation>
    <scope>NUCLEOTIDE SEQUENCE [LARGE SCALE GENOMIC DNA]</scope>
    <source>
        <strain evidence="4">DSM 17465</strain>
    </source>
</reference>
<evidence type="ECO:0000256" key="1">
    <source>
        <dbReference type="SAM" id="Coils"/>
    </source>
</evidence>
<proteinExistence type="predicted"/>
<dbReference type="EMBL" id="FPBD01000011">
    <property type="protein sequence ID" value="SFU15615.1"/>
    <property type="molecule type" value="Genomic_DNA"/>
</dbReference>
<keyword evidence="1" id="KW-0175">Coiled coil</keyword>
<accession>A0A1I7DVC5</accession>
<evidence type="ECO:0000313" key="4">
    <source>
        <dbReference type="Proteomes" id="UP000183371"/>
    </source>
</evidence>
<dbReference type="RefSeq" id="WP_054785469.1">
    <property type="nucleotide sequence ID" value="NZ_FPBD01000011.1"/>
</dbReference>
<dbReference type="Proteomes" id="UP000183371">
    <property type="component" value="Unassembled WGS sequence"/>
</dbReference>
<evidence type="ECO:0000256" key="2">
    <source>
        <dbReference type="SAM" id="SignalP"/>
    </source>
</evidence>
<keyword evidence="4" id="KW-1185">Reference proteome</keyword>
<evidence type="ECO:0000313" key="3">
    <source>
        <dbReference type="EMBL" id="SFU15615.1"/>
    </source>
</evidence>
<keyword evidence="2" id="KW-0732">Signal</keyword>
<name>A0A1I7DVC5_9HYPH</name>
<dbReference type="AlphaFoldDB" id="A0A1I7DVC5"/>
<protein>
    <recommendedName>
        <fullName evidence="5">Type IV secretion system protein VirB5</fullName>
    </recommendedName>
</protein>
<feature type="coiled-coil region" evidence="1">
    <location>
        <begin position="35"/>
        <end position="62"/>
    </location>
</feature>
<dbReference type="SUPFAM" id="SSF101082">
    <property type="entry name" value="Typo IV secretion system protein TraC"/>
    <property type="match status" value="1"/>
</dbReference>
<sequence length="259" mass="27587">MAFSRLIATTALSLSLCLAAGSTHAAKPVIDVKGLKAAKDQISALKEQIKTLKDQLDVVKDVRAGIDDTLKSIGEVSKISIPSINFGNITSQIMSDNSCLVPDFESLMPDVSFDEMDIGSLCSRSDAYQNGLIAEPKDLQSQDWGQKRATIAGVQKARENTVADASLKGLAQADMAQENAVQTLSAAQELKSEGAKAQTVNERLQVLIEVNTALLQSQSQTNQLLAQILKVSSAKSILQGVPLESELAKKDMKKKGGSS</sequence>
<evidence type="ECO:0008006" key="5">
    <source>
        <dbReference type="Google" id="ProtNLM"/>
    </source>
</evidence>